<evidence type="ECO:0000313" key="2">
    <source>
        <dbReference type="Proteomes" id="UP000887578"/>
    </source>
</evidence>
<reference evidence="3" key="1">
    <citation type="submission" date="2022-11" db="UniProtKB">
        <authorList>
            <consortium name="WormBaseParasite"/>
        </authorList>
    </citation>
    <scope>IDENTIFICATION</scope>
</reference>
<sequence length="206" mass="24607">MNAIALLPMLKRIIKQGFRVRVVFKRLPKPFEIFHSYIIDVLNQMRLILYPEKDFLEADDEMMLEIAQRYGSMIVTNDAFRNHEKYKEIATNNTIKYKKERNPKFSLDALQSRLIFENRINILATEDKVYCYPNSPDYQKVKISHDNFWPATKNDMKAIDSLCDYVYYSICYQMGLKIPRNIKFMDDSENIPHKYDDFCVLNKIQF</sequence>
<accession>A0A914QKG9</accession>
<dbReference type="Gene3D" id="3.40.50.11980">
    <property type="match status" value="1"/>
</dbReference>
<organism evidence="2 3">
    <name type="scientific">Panagrolaimus davidi</name>
    <dbReference type="NCBI Taxonomy" id="227884"/>
    <lineage>
        <taxon>Eukaryota</taxon>
        <taxon>Metazoa</taxon>
        <taxon>Ecdysozoa</taxon>
        <taxon>Nematoda</taxon>
        <taxon>Chromadorea</taxon>
        <taxon>Rhabditida</taxon>
        <taxon>Tylenchina</taxon>
        <taxon>Panagrolaimomorpha</taxon>
        <taxon>Panagrolaimoidea</taxon>
        <taxon>Panagrolaimidae</taxon>
        <taxon>Panagrolaimus</taxon>
    </lineage>
</organism>
<proteinExistence type="predicted"/>
<dbReference type="InterPro" id="IPR021869">
    <property type="entry name" value="RNase_Zc3h12_NYN"/>
</dbReference>
<dbReference type="Pfam" id="PF11977">
    <property type="entry name" value="RNase_Zc3h12a"/>
    <property type="match status" value="1"/>
</dbReference>
<keyword evidence="2" id="KW-1185">Reference proteome</keyword>
<dbReference type="AlphaFoldDB" id="A0A914QKG9"/>
<dbReference type="Proteomes" id="UP000887578">
    <property type="component" value="Unplaced"/>
</dbReference>
<name>A0A914QKG9_9BILA</name>
<evidence type="ECO:0000259" key="1">
    <source>
        <dbReference type="Pfam" id="PF11977"/>
    </source>
</evidence>
<evidence type="ECO:0000313" key="3">
    <source>
        <dbReference type="WBParaSite" id="PDA_v2.g30180.t1"/>
    </source>
</evidence>
<dbReference type="WBParaSite" id="PDA_v2.g30180.t1">
    <property type="protein sequence ID" value="PDA_v2.g30180.t1"/>
    <property type="gene ID" value="PDA_v2.g30180"/>
</dbReference>
<protein>
    <submittedName>
        <fullName evidence="3">RNase NYN domain-containing protein</fullName>
    </submittedName>
</protein>
<feature type="domain" description="RNase NYN" evidence="1">
    <location>
        <begin position="8"/>
        <end position="99"/>
    </location>
</feature>